<name>A0ABR4EBE5_9PEZI</name>
<accession>A0ABR4EBE5</accession>
<feature type="domain" description="Tse2 ADP-ribosyltransferase toxin" evidence="1">
    <location>
        <begin position="81"/>
        <end position="199"/>
    </location>
</feature>
<dbReference type="Pfam" id="PF18648">
    <property type="entry name" value="ADPRTs_Tse2"/>
    <property type="match status" value="1"/>
</dbReference>
<sequence>MPITRTALRQLRPILPRPSCGGMLTRQLHATARRPHSTWPAQHATELPANKVYRDFFPCTLHYYSCHGPTMAMHATSSSPSSDDDTVDNRLGQDVVRVQEDGLIYPGPEGTDSVWNGAILMPLATFLLDITENYHDVYEEQKAAGHDLPEPYFLTVPKGLRIPSTLLLDHKHGGMFYLMPRVGLSLSGLNRELNDLFSSSSCSKLPFREWFKKYNFLEVYNNPGEDAWMSK</sequence>
<proteinExistence type="predicted"/>
<dbReference type="Proteomes" id="UP001600888">
    <property type="component" value="Unassembled WGS sequence"/>
</dbReference>
<keyword evidence="3" id="KW-1185">Reference proteome</keyword>
<organism evidence="2 3">
    <name type="scientific">Diaporthe vaccinii</name>
    <dbReference type="NCBI Taxonomy" id="105482"/>
    <lineage>
        <taxon>Eukaryota</taxon>
        <taxon>Fungi</taxon>
        <taxon>Dikarya</taxon>
        <taxon>Ascomycota</taxon>
        <taxon>Pezizomycotina</taxon>
        <taxon>Sordariomycetes</taxon>
        <taxon>Sordariomycetidae</taxon>
        <taxon>Diaporthales</taxon>
        <taxon>Diaporthaceae</taxon>
        <taxon>Diaporthe</taxon>
        <taxon>Diaporthe eres species complex</taxon>
    </lineage>
</organism>
<gene>
    <name evidence="2" type="ORF">FJTKL_13259</name>
</gene>
<dbReference type="InterPro" id="IPR041018">
    <property type="entry name" value="ADPRTs_Tse2"/>
</dbReference>
<protein>
    <recommendedName>
        <fullName evidence="1">Tse2 ADP-ribosyltransferase toxin domain-containing protein</fullName>
    </recommendedName>
</protein>
<evidence type="ECO:0000313" key="2">
    <source>
        <dbReference type="EMBL" id="KAL2279718.1"/>
    </source>
</evidence>
<evidence type="ECO:0000313" key="3">
    <source>
        <dbReference type="Proteomes" id="UP001600888"/>
    </source>
</evidence>
<evidence type="ECO:0000259" key="1">
    <source>
        <dbReference type="Pfam" id="PF18648"/>
    </source>
</evidence>
<reference evidence="2 3" key="1">
    <citation type="submission" date="2024-03" db="EMBL/GenBank/DDBJ databases">
        <title>A high-quality draft genome sequence of Diaporthe vaccinii, a causative agent of upright dieback and viscid rot disease in cranberry plants.</title>
        <authorList>
            <person name="Sarrasin M."/>
            <person name="Lang B.F."/>
            <person name="Burger G."/>
        </authorList>
    </citation>
    <scope>NUCLEOTIDE SEQUENCE [LARGE SCALE GENOMIC DNA]</scope>
    <source>
        <strain evidence="2 3">IS7</strain>
    </source>
</reference>
<comment type="caution">
    <text evidence="2">The sequence shown here is derived from an EMBL/GenBank/DDBJ whole genome shotgun (WGS) entry which is preliminary data.</text>
</comment>
<dbReference type="EMBL" id="JBAWTH010000073">
    <property type="protein sequence ID" value="KAL2279718.1"/>
    <property type="molecule type" value="Genomic_DNA"/>
</dbReference>